<comment type="caution">
    <text evidence="2">The sequence shown here is derived from an EMBL/GenBank/DDBJ whole genome shotgun (WGS) entry which is preliminary data.</text>
</comment>
<dbReference type="AlphaFoldDB" id="A0A422P5Y6"/>
<feature type="compositionally biased region" description="Polar residues" evidence="1">
    <location>
        <begin position="250"/>
        <end position="272"/>
    </location>
</feature>
<keyword evidence="3" id="KW-1185">Reference proteome</keyword>
<dbReference type="EMBL" id="MKKU01000421">
    <property type="protein sequence ID" value="RNF13126.1"/>
    <property type="molecule type" value="Genomic_DNA"/>
</dbReference>
<evidence type="ECO:0000313" key="2">
    <source>
        <dbReference type="EMBL" id="RNF13126.1"/>
    </source>
</evidence>
<dbReference type="OrthoDB" id="249158at2759"/>
<feature type="region of interest" description="Disordered" evidence="1">
    <location>
        <begin position="250"/>
        <end position="274"/>
    </location>
</feature>
<dbReference type="GeneID" id="40319921"/>
<evidence type="ECO:0000256" key="1">
    <source>
        <dbReference type="SAM" id="MobiDB-lite"/>
    </source>
</evidence>
<feature type="region of interest" description="Disordered" evidence="1">
    <location>
        <begin position="403"/>
        <end position="424"/>
    </location>
</feature>
<gene>
    <name evidence="2" type="ORF">Tco025E_06310</name>
</gene>
<sequence length="543" mass="58072">MSAAASKKTSREELTEAPLDGQKAPPASLPPRPRHTFSLRTVEKLYQRHLESTGTHVRPEQIPTFVEDVRRGLARVAEVLEYRLQCPAASCNGGKDRLPLSRFERVRMRQILADVVLDIAIISIVGSGETHDSAAGAGMTVSLATSHGGVATPLSFNTEEFFEDRKIQEQESGLHAAHFEGTLELPEMPPLLIAGVSGAASGRELPPHGLALQPCASAKNSCSGARQVSPVAERLHYSPQWLQQSNAFTHVESHGNSSNSKPTQATFSSQGAPSCPCPLSHAESPLSPISLKFKPVLSMHSADDALYTFPQPRPRPRKQYDIDLMKVKEFTRCLGRVQELNLTDSEFEMLGLRYAIPGIRELDPSEAQFLACVGARCHPTGVSPPRSGDDVFVVRRTLSVKSTGGTTETGLHSTASSSSGGSSRLACASSSSRAADAQLPLQEKVAAPLGSRFHGTAKKHVTGSGAAKCGTADASPHSLGTGQCLPLFPGGKEVILEKKDLHLFLALVDARLKSVDQEVDGRLSVFLTDVAYSSGDEDTTFTA</sequence>
<name>A0A422P5Y6_9TRYP</name>
<feature type="compositionally biased region" description="Low complexity" evidence="1">
    <location>
        <begin position="413"/>
        <end position="424"/>
    </location>
</feature>
<accession>A0A422P5Y6</accession>
<protein>
    <submittedName>
        <fullName evidence="2">Uncharacterized protein</fullName>
    </submittedName>
</protein>
<evidence type="ECO:0000313" key="3">
    <source>
        <dbReference type="Proteomes" id="UP000284403"/>
    </source>
</evidence>
<feature type="region of interest" description="Disordered" evidence="1">
    <location>
        <begin position="1"/>
        <end position="34"/>
    </location>
</feature>
<reference evidence="2 3" key="1">
    <citation type="journal article" date="2018" name="BMC Genomics">
        <title>Genomic comparison of Trypanosoma conorhini and Trypanosoma rangeli to Trypanosoma cruzi strains of high and low virulence.</title>
        <authorList>
            <person name="Bradwell K.R."/>
            <person name="Koparde V.N."/>
            <person name="Matveyev A.V."/>
            <person name="Serrano M.G."/>
            <person name="Alves J.M."/>
            <person name="Parikh H."/>
            <person name="Huang B."/>
            <person name="Lee V."/>
            <person name="Espinosa-Alvarez O."/>
            <person name="Ortiz P.A."/>
            <person name="Costa-Martins A.G."/>
            <person name="Teixeira M.M."/>
            <person name="Buck G.A."/>
        </authorList>
    </citation>
    <scope>NUCLEOTIDE SEQUENCE [LARGE SCALE GENOMIC DNA]</scope>
    <source>
        <strain evidence="2 3">025E</strain>
    </source>
</reference>
<feature type="compositionally biased region" description="Polar residues" evidence="1">
    <location>
        <begin position="403"/>
        <end position="412"/>
    </location>
</feature>
<proteinExistence type="predicted"/>
<dbReference type="RefSeq" id="XP_029226697.1">
    <property type="nucleotide sequence ID" value="XM_029373190.1"/>
</dbReference>
<organism evidence="2 3">
    <name type="scientific">Trypanosoma conorhini</name>
    <dbReference type="NCBI Taxonomy" id="83891"/>
    <lineage>
        <taxon>Eukaryota</taxon>
        <taxon>Discoba</taxon>
        <taxon>Euglenozoa</taxon>
        <taxon>Kinetoplastea</taxon>
        <taxon>Metakinetoplastina</taxon>
        <taxon>Trypanosomatida</taxon>
        <taxon>Trypanosomatidae</taxon>
        <taxon>Trypanosoma</taxon>
    </lineage>
</organism>
<dbReference type="Proteomes" id="UP000284403">
    <property type="component" value="Unassembled WGS sequence"/>
</dbReference>